<accession>A0A1V4HVS5</accession>
<dbReference type="OrthoDB" id="5540997at2"/>
<evidence type="ECO:0000256" key="1">
    <source>
        <dbReference type="SAM" id="Phobius"/>
    </source>
</evidence>
<comment type="caution">
    <text evidence="2">The sequence shown here is derived from an EMBL/GenBank/DDBJ whole genome shotgun (WGS) entry which is preliminary data.</text>
</comment>
<name>A0A1V4HVS5_NITVU</name>
<keyword evidence="1" id="KW-1133">Transmembrane helix</keyword>
<feature type="transmembrane region" description="Helical" evidence="1">
    <location>
        <begin position="153"/>
        <end position="170"/>
    </location>
</feature>
<evidence type="ECO:0000313" key="2">
    <source>
        <dbReference type="EMBL" id="OPH82081.1"/>
    </source>
</evidence>
<dbReference type="RefSeq" id="WP_079447449.1">
    <property type="nucleotide sequence ID" value="NZ_MWPQ01000049.1"/>
</dbReference>
<feature type="transmembrane region" description="Helical" evidence="1">
    <location>
        <begin position="128"/>
        <end position="147"/>
    </location>
</feature>
<proteinExistence type="predicted"/>
<dbReference type="EMBL" id="MWPQ01000049">
    <property type="protein sequence ID" value="OPH82081.1"/>
    <property type="molecule type" value="Genomic_DNA"/>
</dbReference>
<feature type="transmembrane region" description="Helical" evidence="1">
    <location>
        <begin position="90"/>
        <end position="107"/>
    </location>
</feature>
<feature type="transmembrane region" description="Helical" evidence="1">
    <location>
        <begin position="343"/>
        <end position="361"/>
    </location>
</feature>
<dbReference type="STRING" id="29421.B2M20_12865"/>
<dbReference type="Proteomes" id="UP000189940">
    <property type="component" value="Unassembled WGS sequence"/>
</dbReference>
<protein>
    <recommendedName>
        <fullName evidence="4">Glycosyltransferase RgtA/B/C/D-like domain-containing protein</fullName>
    </recommendedName>
</protein>
<sequence length="624" mass="66345">MLTLAPSRFGQRLTAALERLALIISAVAAVGFVVTLLQNCSLGYDFSDEGYYLNWISGPSDFTPSISRFGYVYHPLYLMLDGNISSLRRANVLITFLLAVAACMCLLRRLAMETEGFSFWRSADGIGLSIVAACSATLILILASSQWLPTPSYLSLTFQALLICCIGVGLAESSASLASIAGWIAIGIAGFLAFSAKPTSGVALPIFVTGLLAVTGRLKWRMLMIAAGVSGLAMLIQIFTIDGSIGAFIRHMRNGAELADELAVGHTLVESMRVGTFHLDLKEKIALAATTATVLLLVWLNYLEGCAANLIAATATAALAVLSAALVWQIISFPFDYRIYQGVQFLALLFAGVLGCVALQIGGSTLRLTRERAALAVFFAVLPYAFAFGSNLNYWRTGAAAAFFWTLAAIALLAPAKLVPGQGRSLLPVAVVAFVMAVVFMRHGMTHPYRQTAPLSESTSAAHFGGSGSTLLLTQDFAAYIGTLRSMAGIGGFRVRDPVIDLTGHYPGALFAIGAKPVGEAWLVGGYSGSDHVGERILESVSCVTLATAWILSEPAGLRHLSPDILDRSGIDIARDYETVGTLESPTGTYPDTYKQQFLRPNRAPLDAVAACKVARAATQQKAQ</sequence>
<keyword evidence="3" id="KW-1185">Reference proteome</keyword>
<feature type="transmembrane region" description="Helical" evidence="1">
    <location>
        <begin position="285"/>
        <end position="303"/>
    </location>
</feature>
<dbReference type="AlphaFoldDB" id="A0A1V4HVS5"/>
<feature type="transmembrane region" description="Helical" evidence="1">
    <location>
        <begin position="373"/>
        <end position="389"/>
    </location>
</feature>
<gene>
    <name evidence="2" type="ORF">B2M20_12865</name>
</gene>
<organism evidence="2 3">
    <name type="scientific">Nitrobacter vulgaris</name>
    <dbReference type="NCBI Taxonomy" id="29421"/>
    <lineage>
        <taxon>Bacteria</taxon>
        <taxon>Pseudomonadati</taxon>
        <taxon>Pseudomonadota</taxon>
        <taxon>Alphaproteobacteria</taxon>
        <taxon>Hyphomicrobiales</taxon>
        <taxon>Nitrobacteraceae</taxon>
        <taxon>Nitrobacter</taxon>
    </lineage>
</organism>
<feature type="transmembrane region" description="Helical" evidence="1">
    <location>
        <begin position="20"/>
        <end position="37"/>
    </location>
</feature>
<feature type="transmembrane region" description="Helical" evidence="1">
    <location>
        <begin position="177"/>
        <end position="196"/>
    </location>
</feature>
<feature type="transmembrane region" description="Helical" evidence="1">
    <location>
        <begin position="225"/>
        <end position="249"/>
    </location>
</feature>
<feature type="transmembrane region" description="Helical" evidence="1">
    <location>
        <begin position="202"/>
        <end position="218"/>
    </location>
</feature>
<reference evidence="2 3" key="1">
    <citation type="submission" date="2017-02" db="EMBL/GenBank/DDBJ databases">
        <title>Genome sequence of the nitrite-oxidizing bacterium Nitrobacter vulgaris strain Ab1.</title>
        <authorList>
            <person name="Mellbye B.L."/>
            <person name="Davis E.W."/>
            <person name="Spieck E."/>
            <person name="Chang J.H."/>
            <person name="Bottomley P.J."/>
            <person name="Sayavedra-Soto L.A."/>
        </authorList>
    </citation>
    <scope>NUCLEOTIDE SEQUENCE [LARGE SCALE GENOMIC DNA]</scope>
    <source>
        <strain evidence="2 3">Ab1</strain>
    </source>
</reference>
<feature type="transmembrane region" description="Helical" evidence="1">
    <location>
        <begin position="310"/>
        <end position="331"/>
    </location>
</feature>
<evidence type="ECO:0000313" key="3">
    <source>
        <dbReference type="Proteomes" id="UP000189940"/>
    </source>
</evidence>
<feature type="transmembrane region" description="Helical" evidence="1">
    <location>
        <begin position="395"/>
        <end position="414"/>
    </location>
</feature>
<feature type="transmembrane region" description="Helical" evidence="1">
    <location>
        <begin position="426"/>
        <end position="445"/>
    </location>
</feature>
<evidence type="ECO:0008006" key="4">
    <source>
        <dbReference type="Google" id="ProtNLM"/>
    </source>
</evidence>
<keyword evidence="1" id="KW-0812">Transmembrane</keyword>
<keyword evidence="1" id="KW-0472">Membrane</keyword>